<proteinExistence type="predicted"/>
<feature type="chain" id="PRO_5032728691" description="DUF732 domain-containing protein" evidence="1">
    <location>
        <begin position="28"/>
        <end position="146"/>
    </location>
</feature>
<name>A0A846WWB5_9ACTN</name>
<evidence type="ECO:0000313" key="2">
    <source>
        <dbReference type="EMBL" id="NKY17448.1"/>
    </source>
</evidence>
<evidence type="ECO:0000256" key="1">
    <source>
        <dbReference type="SAM" id="SignalP"/>
    </source>
</evidence>
<reference evidence="2 3" key="1">
    <citation type="submission" date="2020-04" db="EMBL/GenBank/DDBJ databases">
        <title>MicrobeNet Type strains.</title>
        <authorList>
            <person name="Nicholson A.C."/>
        </authorList>
    </citation>
    <scope>NUCLEOTIDE SEQUENCE [LARGE SCALE GENOMIC DNA]</scope>
    <source>
        <strain evidence="2 3">DSM 44113</strain>
    </source>
</reference>
<comment type="caution">
    <text evidence="2">The sequence shown here is derived from an EMBL/GenBank/DDBJ whole genome shotgun (WGS) entry which is preliminary data.</text>
</comment>
<dbReference type="EMBL" id="JAAXOQ010000003">
    <property type="protein sequence ID" value="NKY17448.1"/>
    <property type="molecule type" value="Genomic_DNA"/>
</dbReference>
<dbReference type="RefSeq" id="WP_168544537.1">
    <property type="nucleotide sequence ID" value="NZ_BAAAKS010000002.1"/>
</dbReference>
<gene>
    <name evidence="2" type="ORF">HF999_03530</name>
</gene>
<keyword evidence="1" id="KW-0732">Signal</keyword>
<evidence type="ECO:0000313" key="3">
    <source>
        <dbReference type="Proteomes" id="UP000582646"/>
    </source>
</evidence>
<sequence>MNTTIRTAAVVAVATGAVLASPGAAFAFTPAENGFLSAVSARGTHITDAPAMLRDGYTACRGGSARKDIAQEARHWLCPGGIQWDAGRPPHPAYSRSEHAFLNAVAARGTEITDAAAMIREGRKVCGGGSARADIAQEARHWLCPR</sequence>
<keyword evidence="3" id="KW-1185">Reference proteome</keyword>
<protein>
    <recommendedName>
        <fullName evidence="4">DUF732 domain-containing protein</fullName>
    </recommendedName>
</protein>
<dbReference type="AlphaFoldDB" id="A0A846WWB5"/>
<evidence type="ECO:0008006" key="4">
    <source>
        <dbReference type="Google" id="ProtNLM"/>
    </source>
</evidence>
<organism evidence="2 3">
    <name type="scientific">Tsukamurella spumae</name>
    <dbReference type="NCBI Taxonomy" id="44753"/>
    <lineage>
        <taxon>Bacteria</taxon>
        <taxon>Bacillati</taxon>
        <taxon>Actinomycetota</taxon>
        <taxon>Actinomycetes</taxon>
        <taxon>Mycobacteriales</taxon>
        <taxon>Tsukamurellaceae</taxon>
        <taxon>Tsukamurella</taxon>
    </lineage>
</organism>
<accession>A0A846WWB5</accession>
<dbReference type="Proteomes" id="UP000582646">
    <property type="component" value="Unassembled WGS sequence"/>
</dbReference>
<feature type="signal peptide" evidence="1">
    <location>
        <begin position="1"/>
        <end position="27"/>
    </location>
</feature>